<organism evidence="1 2">
    <name type="scientific">Bradyrhizobium oligotrophicum S58</name>
    <dbReference type="NCBI Taxonomy" id="1245469"/>
    <lineage>
        <taxon>Bacteria</taxon>
        <taxon>Pseudomonadati</taxon>
        <taxon>Pseudomonadota</taxon>
        <taxon>Alphaproteobacteria</taxon>
        <taxon>Hyphomicrobiales</taxon>
        <taxon>Nitrobacteraceae</taxon>
        <taxon>Bradyrhizobium</taxon>
    </lineage>
</organism>
<dbReference type="KEGG" id="aol:S58_30500"/>
<dbReference type="PATRIC" id="fig|1245469.3.peg.3117"/>
<dbReference type="eggNOG" id="ENOG502ZN0I">
    <property type="taxonomic scope" value="Bacteria"/>
</dbReference>
<dbReference type="GeneID" id="301821154"/>
<accession>M4ZS42</accession>
<dbReference type="STRING" id="1245469.S58_30500"/>
<evidence type="ECO:0000313" key="1">
    <source>
        <dbReference type="EMBL" id="BAM89050.1"/>
    </source>
</evidence>
<dbReference type="EMBL" id="AP012603">
    <property type="protein sequence ID" value="BAM89050.1"/>
    <property type="molecule type" value="Genomic_DNA"/>
</dbReference>
<name>M4ZS42_9BRAD</name>
<keyword evidence="2" id="KW-1185">Reference proteome</keyword>
<reference evidence="1 2" key="1">
    <citation type="journal article" date="2013" name="Appl. Environ. Microbiol.">
        <title>Genome analysis suggests that the soil oligotrophic bacterium Agromonas oligotrophica (Bradyrhizobium oligotrophicum) is a nitrogen-fixing symbiont of Aeschynomene indica.</title>
        <authorList>
            <person name="Okubo T."/>
            <person name="Fukushima S."/>
            <person name="Itakura M."/>
            <person name="Oshima K."/>
            <person name="Longtonglang A."/>
            <person name="Teaumroong N."/>
            <person name="Mitsui H."/>
            <person name="Hattori M."/>
            <person name="Hattori R."/>
            <person name="Hattori T."/>
            <person name="Minamisawa K."/>
        </authorList>
    </citation>
    <scope>NUCLEOTIDE SEQUENCE [LARGE SCALE GENOMIC DNA]</scope>
    <source>
        <strain evidence="1 2">S58</strain>
    </source>
</reference>
<dbReference type="Proteomes" id="UP000011841">
    <property type="component" value="Chromosome"/>
</dbReference>
<gene>
    <name evidence="1" type="ORF">S58_30500</name>
</gene>
<dbReference type="AlphaFoldDB" id="M4ZS42"/>
<proteinExistence type="predicted"/>
<dbReference type="HOGENOM" id="CLU_3150188_0_0_5"/>
<sequence length="48" mass="5579">MYQFDDVAARERAVGGDETKRLIADFNRDWPDMTRTRESFVLVQTVDG</sequence>
<protein>
    <submittedName>
        <fullName evidence="1">Uncharacterized protein</fullName>
    </submittedName>
</protein>
<dbReference type="RefSeq" id="WP_015666171.1">
    <property type="nucleotide sequence ID" value="NC_020453.1"/>
</dbReference>
<evidence type="ECO:0000313" key="2">
    <source>
        <dbReference type="Proteomes" id="UP000011841"/>
    </source>
</evidence>